<organism evidence="2 3">
    <name type="scientific">Setaria viridis</name>
    <name type="common">Green bristlegrass</name>
    <name type="synonym">Setaria italica subsp. viridis</name>
    <dbReference type="NCBI Taxonomy" id="4556"/>
    <lineage>
        <taxon>Eukaryota</taxon>
        <taxon>Viridiplantae</taxon>
        <taxon>Streptophyta</taxon>
        <taxon>Embryophyta</taxon>
        <taxon>Tracheophyta</taxon>
        <taxon>Spermatophyta</taxon>
        <taxon>Magnoliopsida</taxon>
        <taxon>Liliopsida</taxon>
        <taxon>Poales</taxon>
        <taxon>Poaceae</taxon>
        <taxon>PACMAD clade</taxon>
        <taxon>Panicoideae</taxon>
        <taxon>Panicodae</taxon>
        <taxon>Paniceae</taxon>
        <taxon>Cenchrinae</taxon>
        <taxon>Setaria</taxon>
    </lineage>
</organism>
<evidence type="ECO:0000256" key="1">
    <source>
        <dbReference type="SAM" id="MobiDB-lite"/>
    </source>
</evidence>
<gene>
    <name evidence="2" type="ORF">SEVIR_9G138950v2</name>
</gene>
<sequence length="181" mass="19239">MEPLSPPCTPRPASTPKPATRTPTPETIHLHQNPHHCQESPPSSPFTSLDQVDFSFSPSPDHSNGDLDCVRGESSLVQHTDGGRPTYKAALLSTSPTLPVIPTEEGSGQHLQHLQVSSTSTERKKEADSISSTCRSVLLAPNWEGSAPSCSAYYYLGQAAAQICGGRPKRATPPRSLSTGA</sequence>
<evidence type="ECO:0000313" key="3">
    <source>
        <dbReference type="Proteomes" id="UP000298652"/>
    </source>
</evidence>
<protein>
    <submittedName>
        <fullName evidence="2">Uncharacterized protein</fullName>
    </submittedName>
</protein>
<dbReference type="Gramene" id="TKV92067">
    <property type="protein sequence ID" value="TKV92067"/>
    <property type="gene ID" value="SEVIR_9G138950v2"/>
</dbReference>
<evidence type="ECO:0000313" key="2">
    <source>
        <dbReference type="EMBL" id="TKV92067.1"/>
    </source>
</evidence>
<dbReference type="AlphaFoldDB" id="A0A4U6ST60"/>
<accession>A0A4U6ST60</accession>
<feature type="compositionally biased region" description="Polar residues" evidence="1">
    <location>
        <begin position="45"/>
        <end position="62"/>
    </location>
</feature>
<feature type="region of interest" description="Disordered" evidence="1">
    <location>
        <begin position="1"/>
        <end position="69"/>
    </location>
</feature>
<feature type="compositionally biased region" description="Pro residues" evidence="1">
    <location>
        <begin position="1"/>
        <end position="15"/>
    </location>
</feature>
<reference evidence="2" key="1">
    <citation type="submission" date="2019-03" db="EMBL/GenBank/DDBJ databases">
        <title>WGS assembly of Setaria viridis.</title>
        <authorList>
            <person name="Huang P."/>
            <person name="Jenkins J."/>
            <person name="Grimwood J."/>
            <person name="Barry K."/>
            <person name="Healey A."/>
            <person name="Mamidi S."/>
            <person name="Sreedasyam A."/>
            <person name="Shu S."/>
            <person name="Feldman M."/>
            <person name="Wu J."/>
            <person name="Yu Y."/>
            <person name="Chen C."/>
            <person name="Johnson J."/>
            <person name="Rokhsar D."/>
            <person name="Baxter I."/>
            <person name="Schmutz J."/>
            <person name="Brutnell T."/>
            <person name="Kellogg E."/>
        </authorList>
    </citation>
    <scope>NUCLEOTIDE SEQUENCE [LARGE SCALE GENOMIC DNA]</scope>
</reference>
<dbReference type="EMBL" id="CM016560">
    <property type="protein sequence ID" value="TKV92067.1"/>
    <property type="molecule type" value="Genomic_DNA"/>
</dbReference>
<keyword evidence="3" id="KW-1185">Reference proteome</keyword>
<dbReference type="Proteomes" id="UP000298652">
    <property type="component" value="Chromosome 9"/>
</dbReference>
<name>A0A4U6ST60_SETVI</name>
<proteinExistence type="predicted"/>
<feature type="region of interest" description="Disordered" evidence="1">
    <location>
        <begin position="102"/>
        <end position="130"/>
    </location>
</feature>
<feature type="compositionally biased region" description="Polar residues" evidence="1">
    <location>
        <begin position="109"/>
        <end position="120"/>
    </location>
</feature>